<evidence type="ECO:0000313" key="2">
    <source>
        <dbReference type="EMBL" id="EID55474.1"/>
    </source>
</evidence>
<reference evidence="2 3" key="1">
    <citation type="submission" date="2012-01" db="EMBL/GenBank/DDBJ databases">
        <title>Improved High-Quality Draft sequence of Saccharomonospora xinjiangensis XJ-54.</title>
        <authorList>
            <consortium name="US DOE Joint Genome Institute"/>
            <person name="Lucas S."/>
            <person name="Han J."/>
            <person name="Lapidus A."/>
            <person name="Cheng J.-F."/>
            <person name="Goodwin L."/>
            <person name="Pitluck S."/>
            <person name="Peters L."/>
            <person name="Mikhailova N."/>
            <person name="Teshima H."/>
            <person name="Detter J.C."/>
            <person name="Han C."/>
            <person name="Tapia R."/>
            <person name="Land M."/>
            <person name="Hauser L."/>
            <person name="Kyrpides N."/>
            <person name="Ivanova N."/>
            <person name="Pagani I."/>
            <person name="Brambilla E.-M."/>
            <person name="Klenk H.-P."/>
            <person name="Woyke T."/>
        </authorList>
    </citation>
    <scope>NUCLEOTIDE SEQUENCE [LARGE SCALE GENOMIC DNA]</scope>
    <source>
        <strain evidence="2 3">XJ-54</strain>
    </source>
</reference>
<protein>
    <submittedName>
        <fullName evidence="2">Uncharacterized protein</fullName>
    </submittedName>
</protein>
<evidence type="ECO:0000313" key="3">
    <source>
        <dbReference type="Proteomes" id="UP000004691"/>
    </source>
</evidence>
<sequence>MSAIAHEQTQHRAAHADRHAELTAVENEITKTGQAIDRYLAAFERGTMDEELVADRLTELRVRRDELTLALDDEPTPEPTTLAAVADHFTEIITSGTHNQAKALVEALVAKVTITGPTGSSRYSPHPQPPQQRWGRTRPSSGNGPERSGSHND</sequence>
<dbReference type="Proteomes" id="UP000004691">
    <property type="component" value="Unassembled WGS sequence"/>
</dbReference>
<dbReference type="AlphaFoldDB" id="I0V5S1"/>
<dbReference type="RefSeq" id="WP_006239646.1">
    <property type="nucleotide sequence ID" value="NZ_JH636049.1"/>
</dbReference>
<gene>
    <name evidence="2" type="ORF">SacxiDRAFT_3268</name>
</gene>
<evidence type="ECO:0000256" key="1">
    <source>
        <dbReference type="SAM" id="MobiDB-lite"/>
    </source>
</evidence>
<dbReference type="STRING" id="882086.SacxiDRAFT_3268"/>
<keyword evidence="3" id="KW-1185">Reference proteome</keyword>
<feature type="region of interest" description="Disordered" evidence="1">
    <location>
        <begin position="116"/>
        <end position="153"/>
    </location>
</feature>
<accession>I0V5S1</accession>
<organism evidence="2 3">
    <name type="scientific">Saccharomonospora xinjiangensis XJ-54</name>
    <dbReference type="NCBI Taxonomy" id="882086"/>
    <lineage>
        <taxon>Bacteria</taxon>
        <taxon>Bacillati</taxon>
        <taxon>Actinomycetota</taxon>
        <taxon>Actinomycetes</taxon>
        <taxon>Pseudonocardiales</taxon>
        <taxon>Pseudonocardiaceae</taxon>
        <taxon>Saccharomonospora</taxon>
    </lineage>
</organism>
<dbReference type="HOGENOM" id="CLU_1711962_0_0_11"/>
<dbReference type="EMBL" id="JH636049">
    <property type="protein sequence ID" value="EID55474.1"/>
    <property type="molecule type" value="Genomic_DNA"/>
</dbReference>
<name>I0V5S1_9PSEU</name>
<proteinExistence type="predicted"/>
<dbReference type="eggNOG" id="COG1961">
    <property type="taxonomic scope" value="Bacteria"/>
</dbReference>